<keyword evidence="2" id="KW-1185">Reference proteome</keyword>
<evidence type="ECO:0000313" key="1">
    <source>
        <dbReference type="EMBL" id="QES90352.1"/>
    </source>
</evidence>
<dbReference type="InterPro" id="IPR014917">
    <property type="entry name" value="DUF1800"/>
</dbReference>
<dbReference type="Proteomes" id="UP000292424">
    <property type="component" value="Chromosome"/>
</dbReference>
<dbReference type="EMBL" id="CP044016">
    <property type="protein sequence ID" value="QES90352.1"/>
    <property type="molecule type" value="Genomic_DNA"/>
</dbReference>
<proteinExistence type="predicted"/>
<name>A0A5P2G8U3_9BACT</name>
<protein>
    <submittedName>
        <fullName evidence="1">DUF1800 domain-containing protein</fullName>
    </submittedName>
</protein>
<evidence type="ECO:0000313" key="2">
    <source>
        <dbReference type="Proteomes" id="UP000292424"/>
    </source>
</evidence>
<gene>
    <name evidence="1" type="ORF">E0W69_017405</name>
</gene>
<dbReference type="Pfam" id="PF08811">
    <property type="entry name" value="DUF1800"/>
    <property type="match status" value="1"/>
</dbReference>
<dbReference type="AlphaFoldDB" id="A0A5P2G8U3"/>
<sequence>MANDKLANKIFFLNRATFGFTPTRWDEVQQLDQMQLVKNAFQNESAFNKIGSLSESVDAKYLNDFRIVKPLTPELRRTINTENVDELKKLTLQWMQLMVDSQDQLREKIALFWHGHFACRMQNAYFQQNMLNDIRQNALGNFKDLLFAVSKSAAMLNFLNNQQNKKAHPNENFAREVMELFTLGRGNYTEMDIKEAARAFTGWEYDKDGNFRFNAKVHDNGAKAFRGKTGNFNGEDILNMLLADETTAYFITKKLYKYIVNPEIDNAQVQKLAKQFYANNYDISSLLTQIFTSQWFYSKKNRDAIIKSPVELLVGIQRNLPMTITTPNQLLTFNNALGQQPFYPPNVAGWPGGTNWIDASTLMLRLKIPQLIEQDRNIQINTKTDDDIQMGRAKKVPRKGNNIEANIDLSAYSFLNNIDSEEKEFELVTLLLLGDKKSNFKLETIQRKIKKNSKDDYLKSMIVAIMSTPEYQLC</sequence>
<organism evidence="1 2">
    <name type="scientific">Rhizosphaericola mali</name>
    <dbReference type="NCBI Taxonomy" id="2545455"/>
    <lineage>
        <taxon>Bacteria</taxon>
        <taxon>Pseudomonadati</taxon>
        <taxon>Bacteroidota</taxon>
        <taxon>Chitinophagia</taxon>
        <taxon>Chitinophagales</taxon>
        <taxon>Chitinophagaceae</taxon>
        <taxon>Rhizosphaericola</taxon>
    </lineage>
</organism>
<accession>A0A5P2G8U3</accession>
<dbReference type="OrthoDB" id="9772295at2"/>
<reference evidence="1 2" key="1">
    <citation type="submission" date="2019-09" db="EMBL/GenBank/DDBJ databases">
        <title>Complete genome sequence of Arachidicoccus sp. B3-10 isolated from apple orchard soil.</title>
        <authorList>
            <person name="Kim H.S."/>
            <person name="Han K.-I."/>
            <person name="Suh M.K."/>
            <person name="Lee K.C."/>
            <person name="Eom M.K."/>
            <person name="Kim J.-S."/>
            <person name="Kang S.W."/>
            <person name="Sin Y."/>
            <person name="Lee J.-S."/>
        </authorList>
    </citation>
    <scope>NUCLEOTIDE SEQUENCE [LARGE SCALE GENOMIC DNA]</scope>
    <source>
        <strain evidence="1 2">B3-10</strain>
    </source>
</reference>
<dbReference type="RefSeq" id="WP_131331334.1">
    <property type="nucleotide sequence ID" value="NZ_CP044016.1"/>
</dbReference>
<dbReference type="KEGG" id="arac:E0W69_017405"/>